<dbReference type="SUPFAM" id="SSF51206">
    <property type="entry name" value="cAMP-binding domain-like"/>
    <property type="match status" value="1"/>
</dbReference>
<sequence length="192" mass="23197">MLTPLLLHIQKIAHLDLKNTWEEIAVFFDLINIKKKQIILHQDDKCNDLYFVIKGCMRSYYIKNNGSEQTIDFAIENWWLTDYTAFEQRTNSAYSFQAVEHTTIAKITRDNYNLLLDQYPELEKYFRCIYQRVSAAAQRRITYHYDFSREELYLHFESNFPWFIQRIPQYLIASYLGFSPEYLSEIKKKRLS</sequence>
<protein>
    <submittedName>
        <fullName evidence="2">Cyclic nucleotide-binding domain-containing protein</fullName>
    </submittedName>
</protein>
<evidence type="ECO:0000259" key="1">
    <source>
        <dbReference type="PROSITE" id="PS50042"/>
    </source>
</evidence>
<dbReference type="Pfam" id="PF00027">
    <property type="entry name" value="cNMP_binding"/>
    <property type="match status" value="1"/>
</dbReference>
<dbReference type="OrthoDB" id="1092431at2"/>
<reference evidence="2 3" key="1">
    <citation type="journal article" date="2006" name="Int. J. Syst. Evol. Microbiol.">
        <title>Myroides pelagicus sp. nov., isolated from seawater in Thailand.</title>
        <authorList>
            <person name="Yoon J."/>
            <person name="Maneerat S."/>
            <person name="Kawai F."/>
            <person name="Yokota A."/>
        </authorList>
    </citation>
    <scope>NUCLEOTIDE SEQUENCE [LARGE SCALE GENOMIC DNA]</scope>
    <source>
        <strain evidence="2 3">SM1T</strain>
    </source>
</reference>
<dbReference type="CDD" id="cd00038">
    <property type="entry name" value="CAP_ED"/>
    <property type="match status" value="1"/>
</dbReference>
<keyword evidence="3" id="KW-1185">Reference proteome</keyword>
<dbReference type="EMBL" id="WMJY01000007">
    <property type="protein sequence ID" value="MTH29182.1"/>
    <property type="molecule type" value="Genomic_DNA"/>
</dbReference>
<dbReference type="PROSITE" id="PS50042">
    <property type="entry name" value="CNMP_BINDING_3"/>
    <property type="match status" value="1"/>
</dbReference>
<comment type="caution">
    <text evidence="2">The sequence shown here is derived from an EMBL/GenBank/DDBJ whole genome shotgun (WGS) entry which is preliminary data.</text>
</comment>
<proteinExistence type="predicted"/>
<feature type="domain" description="Cyclic nucleotide-binding" evidence="1">
    <location>
        <begin position="5"/>
        <end position="116"/>
    </location>
</feature>
<gene>
    <name evidence="2" type="ORF">GJV77_04505</name>
</gene>
<dbReference type="RefSeq" id="WP_155035163.1">
    <property type="nucleotide sequence ID" value="NZ_JBHTIG010000050.1"/>
</dbReference>
<evidence type="ECO:0000313" key="2">
    <source>
        <dbReference type="EMBL" id="MTH29182.1"/>
    </source>
</evidence>
<evidence type="ECO:0000313" key="3">
    <source>
        <dbReference type="Proteomes" id="UP000488936"/>
    </source>
</evidence>
<dbReference type="Proteomes" id="UP000488936">
    <property type="component" value="Unassembled WGS sequence"/>
</dbReference>
<dbReference type="InterPro" id="IPR018490">
    <property type="entry name" value="cNMP-bd_dom_sf"/>
</dbReference>
<dbReference type="InterPro" id="IPR014710">
    <property type="entry name" value="RmlC-like_jellyroll"/>
</dbReference>
<dbReference type="AlphaFoldDB" id="A0A7K1GJX2"/>
<accession>A0A7K1GJX2</accession>
<dbReference type="Gene3D" id="2.60.120.10">
    <property type="entry name" value="Jelly Rolls"/>
    <property type="match status" value="1"/>
</dbReference>
<name>A0A7K1GJX2_9FLAO</name>
<organism evidence="2 3">
    <name type="scientific">Myroides pelagicus</name>
    <dbReference type="NCBI Taxonomy" id="270914"/>
    <lineage>
        <taxon>Bacteria</taxon>
        <taxon>Pseudomonadati</taxon>
        <taxon>Bacteroidota</taxon>
        <taxon>Flavobacteriia</taxon>
        <taxon>Flavobacteriales</taxon>
        <taxon>Flavobacteriaceae</taxon>
        <taxon>Myroides</taxon>
    </lineage>
</organism>
<dbReference type="InterPro" id="IPR000595">
    <property type="entry name" value="cNMP-bd_dom"/>
</dbReference>